<keyword evidence="3 7" id="KW-0812">Transmembrane</keyword>
<dbReference type="PANTHER" id="PTHR13192">
    <property type="entry name" value="MY011 PROTEIN"/>
    <property type="match status" value="1"/>
</dbReference>
<name>A0A820K9U5_9BILA</name>
<accession>A0A820K9U5</accession>
<evidence type="ECO:0000256" key="1">
    <source>
        <dbReference type="ARBA" id="ARBA00004141"/>
    </source>
</evidence>
<dbReference type="EMBL" id="CAJOBP010000565">
    <property type="protein sequence ID" value="CAF4194520.1"/>
    <property type="molecule type" value="Genomic_DNA"/>
</dbReference>
<evidence type="ECO:0000313" key="14">
    <source>
        <dbReference type="Proteomes" id="UP000663873"/>
    </source>
</evidence>
<dbReference type="Proteomes" id="UP000663862">
    <property type="component" value="Unassembled WGS sequence"/>
</dbReference>
<dbReference type="AlphaFoldDB" id="A0A820K9U5"/>
<comment type="similarity">
    <text evidence="2">Belongs to the ninjurin family.</text>
</comment>
<comment type="subcellular location">
    <subcellularLocation>
        <location evidence="1">Membrane</location>
        <topology evidence="1">Multi-pass membrane protein</topology>
    </subcellularLocation>
</comment>
<evidence type="ECO:0000256" key="6">
    <source>
        <dbReference type="ARBA" id="ARBA00023136"/>
    </source>
</evidence>
<feature type="transmembrane region" description="Helical" evidence="7">
    <location>
        <begin position="361"/>
        <end position="387"/>
    </location>
</feature>
<keyword evidence="5 7" id="KW-1133">Transmembrane helix</keyword>
<proteinExistence type="inferred from homology"/>
<feature type="transmembrane region" description="Helical" evidence="7">
    <location>
        <begin position="408"/>
        <end position="426"/>
    </location>
</feature>
<sequence length="447" mass="50665">MDRLLTHVRSRASIFLFPTRQISSYNTNFIDLKSRALINLVDQLDASKQNSSIPASNIDAIYELNSRFPLPGRIGFFYETNVISKPVQEQELLNSQNMLSAGSVAKSQEEILSKLMNSNNVEIRTYDCPTSISSKLNNLFLNYDVLNQPLTAITVAFKTKSDMSKWSVEVENERNQLIAQFNKLAQEISTYLNKKQYWVDFIDPSNGKPYYGPSTSDALFETDERYRNFGINVVDLGCCRVIEHLQHVIPYYWKTIISTTSKASPSAPHMYPESTDNIRPVPPVRVEFQGNPQEEQLLPPVPRRMDKQEENDTNIPNQECACNYNQYATKKTIGHGLLGFALLTSNAMQLRTLASQKQRDVIWAASVLLVCISIIVQIILAYLLVIVGKGNIQDPQKQLKLEKYNNMALFLTTLVSMVNVVINVFMSTTDSTSYLDTKSLELIRNST</sequence>
<dbReference type="GO" id="GO:0009235">
    <property type="term" value="P:cobalamin metabolic process"/>
    <property type="evidence" value="ECO:0007669"/>
    <property type="project" value="InterPro"/>
</dbReference>
<evidence type="ECO:0000256" key="2">
    <source>
        <dbReference type="ARBA" id="ARBA00008141"/>
    </source>
</evidence>
<dbReference type="EMBL" id="CAJOBR010001409">
    <property type="protein sequence ID" value="CAF4606112.1"/>
    <property type="molecule type" value="Genomic_DNA"/>
</dbReference>
<evidence type="ECO:0000313" key="11">
    <source>
        <dbReference type="EMBL" id="CAF4606112.1"/>
    </source>
</evidence>
<dbReference type="EMBL" id="CAJOBQ010001206">
    <property type="protein sequence ID" value="CAF4466042.1"/>
    <property type="molecule type" value="Genomic_DNA"/>
</dbReference>
<dbReference type="Proteomes" id="UP000663851">
    <property type="component" value="Unassembled WGS sequence"/>
</dbReference>
<evidence type="ECO:0000313" key="13">
    <source>
        <dbReference type="Proteomes" id="UP000663851"/>
    </source>
</evidence>
<dbReference type="InterPro" id="IPR007007">
    <property type="entry name" value="Ninjurin"/>
</dbReference>
<dbReference type="GO" id="GO:0005739">
    <property type="term" value="C:mitochondrion"/>
    <property type="evidence" value="ECO:0007669"/>
    <property type="project" value="TreeGrafter"/>
</dbReference>
<dbReference type="InterPro" id="IPR019362">
    <property type="entry name" value="MMADHC"/>
</dbReference>
<evidence type="ECO:0000313" key="8">
    <source>
        <dbReference type="EMBL" id="CAF4194520.1"/>
    </source>
</evidence>
<dbReference type="GO" id="GO:0007155">
    <property type="term" value="P:cell adhesion"/>
    <property type="evidence" value="ECO:0007669"/>
    <property type="project" value="UniProtKB-KW"/>
</dbReference>
<organism evidence="9 13">
    <name type="scientific">Rotaria socialis</name>
    <dbReference type="NCBI Taxonomy" id="392032"/>
    <lineage>
        <taxon>Eukaryota</taxon>
        <taxon>Metazoa</taxon>
        <taxon>Spiralia</taxon>
        <taxon>Gnathifera</taxon>
        <taxon>Rotifera</taxon>
        <taxon>Eurotatoria</taxon>
        <taxon>Bdelloidea</taxon>
        <taxon>Philodinida</taxon>
        <taxon>Philodinidae</taxon>
        <taxon>Rotaria</taxon>
    </lineage>
</organism>
<dbReference type="Proteomes" id="UP000663873">
    <property type="component" value="Unassembled WGS sequence"/>
</dbReference>
<dbReference type="EMBL" id="CAJOBO010001121">
    <property type="protein sequence ID" value="CAF4340295.1"/>
    <property type="molecule type" value="Genomic_DNA"/>
</dbReference>
<evidence type="ECO:0000313" key="12">
    <source>
        <dbReference type="EMBL" id="CAF4726269.1"/>
    </source>
</evidence>
<keyword evidence="6 7" id="KW-0472">Membrane</keyword>
<reference evidence="9" key="1">
    <citation type="submission" date="2021-02" db="EMBL/GenBank/DDBJ databases">
        <authorList>
            <person name="Nowell W R."/>
        </authorList>
    </citation>
    <scope>NUCLEOTIDE SEQUENCE</scope>
</reference>
<evidence type="ECO:0000256" key="5">
    <source>
        <dbReference type="ARBA" id="ARBA00022989"/>
    </source>
</evidence>
<dbReference type="GO" id="GO:0042246">
    <property type="term" value="P:tissue regeneration"/>
    <property type="evidence" value="ECO:0007669"/>
    <property type="project" value="InterPro"/>
</dbReference>
<dbReference type="EMBL" id="CAJOBS010001397">
    <property type="protein sequence ID" value="CAF4726269.1"/>
    <property type="molecule type" value="Genomic_DNA"/>
</dbReference>
<dbReference type="PANTHER" id="PTHR13192:SF3">
    <property type="entry name" value="COBALAMIN TRAFFICKING PROTEIN CBLD"/>
    <property type="match status" value="1"/>
</dbReference>
<evidence type="ECO:0000256" key="7">
    <source>
        <dbReference type="SAM" id="Phobius"/>
    </source>
</evidence>
<evidence type="ECO:0000313" key="9">
    <source>
        <dbReference type="EMBL" id="CAF4340295.1"/>
    </source>
</evidence>
<dbReference type="Pfam" id="PF10229">
    <property type="entry name" value="MMADHC"/>
    <property type="match status" value="1"/>
</dbReference>
<dbReference type="Proteomes" id="UP000663838">
    <property type="component" value="Unassembled WGS sequence"/>
</dbReference>
<gene>
    <name evidence="9" type="ORF">HFQ381_LOCUS16062</name>
    <name evidence="11" type="ORF">QYT958_LOCUS11890</name>
    <name evidence="12" type="ORF">TOA249_LOCUS18600</name>
    <name evidence="10" type="ORF">TSG867_LOCUS18234</name>
    <name evidence="8" type="ORF">UJA718_LOCUS6146</name>
</gene>
<dbReference type="GO" id="GO:0016020">
    <property type="term" value="C:membrane"/>
    <property type="evidence" value="ECO:0007669"/>
    <property type="project" value="UniProtKB-SubCell"/>
</dbReference>
<evidence type="ECO:0000256" key="3">
    <source>
        <dbReference type="ARBA" id="ARBA00022692"/>
    </source>
</evidence>
<dbReference type="Pfam" id="PF04923">
    <property type="entry name" value="Ninjurin"/>
    <property type="match status" value="1"/>
</dbReference>
<evidence type="ECO:0000256" key="4">
    <source>
        <dbReference type="ARBA" id="ARBA00022889"/>
    </source>
</evidence>
<protein>
    <submittedName>
        <fullName evidence="9">Uncharacterized protein</fullName>
    </submittedName>
</protein>
<dbReference type="Proteomes" id="UP000663848">
    <property type="component" value="Unassembled WGS sequence"/>
</dbReference>
<comment type="caution">
    <text evidence="9">The sequence shown here is derived from an EMBL/GenBank/DDBJ whole genome shotgun (WGS) entry which is preliminary data.</text>
</comment>
<keyword evidence="4" id="KW-0130">Cell adhesion</keyword>
<keyword evidence="14" id="KW-1185">Reference proteome</keyword>
<evidence type="ECO:0000313" key="10">
    <source>
        <dbReference type="EMBL" id="CAF4466042.1"/>
    </source>
</evidence>